<dbReference type="Gene3D" id="1.20.1000.10">
    <property type="entry name" value="Guanylate-binding protein, C-terminal domain"/>
    <property type="match status" value="1"/>
</dbReference>
<dbReference type="Proteomes" id="UP001058974">
    <property type="component" value="Chromosome 2"/>
</dbReference>
<gene>
    <name evidence="2" type="ORF">KIW84_024724</name>
</gene>
<feature type="domain" description="Guanylate-binding protein/Atlastin C-terminal" evidence="1">
    <location>
        <begin position="190"/>
        <end position="455"/>
    </location>
</feature>
<dbReference type="PANTHER" id="PTHR10751">
    <property type="entry name" value="GUANYLATE BINDING PROTEIN"/>
    <property type="match status" value="1"/>
</dbReference>
<dbReference type="Gramene" id="Psat02G0472400-T1">
    <property type="protein sequence ID" value="KAI5439077.1"/>
    <property type="gene ID" value="KIW84_024724"/>
</dbReference>
<dbReference type="Pfam" id="PF02841">
    <property type="entry name" value="GBP_C"/>
    <property type="match status" value="1"/>
</dbReference>
<organism evidence="2 3">
    <name type="scientific">Pisum sativum</name>
    <name type="common">Garden pea</name>
    <name type="synonym">Lathyrus oleraceus</name>
    <dbReference type="NCBI Taxonomy" id="3888"/>
    <lineage>
        <taxon>Eukaryota</taxon>
        <taxon>Viridiplantae</taxon>
        <taxon>Streptophyta</taxon>
        <taxon>Embryophyta</taxon>
        <taxon>Tracheophyta</taxon>
        <taxon>Spermatophyta</taxon>
        <taxon>Magnoliopsida</taxon>
        <taxon>eudicotyledons</taxon>
        <taxon>Gunneridae</taxon>
        <taxon>Pentapetalae</taxon>
        <taxon>rosids</taxon>
        <taxon>fabids</taxon>
        <taxon>Fabales</taxon>
        <taxon>Fabaceae</taxon>
        <taxon>Papilionoideae</taxon>
        <taxon>50 kb inversion clade</taxon>
        <taxon>NPAAA clade</taxon>
        <taxon>Hologalegina</taxon>
        <taxon>IRL clade</taxon>
        <taxon>Fabeae</taxon>
        <taxon>Lathyrus</taxon>
    </lineage>
</organism>
<proteinExistence type="predicted"/>
<keyword evidence="3" id="KW-1185">Reference proteome</keyword>
<dbReference type="SUPFAM" id="SSF48340">
    <property type="entry name" value="Interferon-induced guanylate-binding protein 1 (GBP1), C-terminal domain"/>
    <property type="match status" value="1"/>
</dbReference>
<dbReference type="GO" id="GO:0003924">
    <property type="term" value="F:GTPase activity"/>
    <property type="evidence" value="ECO:0007669"/>
    <property type="project" value="InterPro"/>
</dbReference>
<reference evidence="2 3" key="1">
    <citation type="journal article" date="2022" name="Nat. Genet.">
        <title>Improved pea reference genome and pan-genome highlight genomic features and evolutionary characteristics.</title>
        <authorList>
            <person name="Yang T."/>
            <person name="Liu R."/>
            <person name="Luo Y."/>
            <person name="Hu S."/>
            <person name="Wang D."/>
            <person name="Wang C."/>
            <person name="Pandey M.K."/>
            <person name="Ge S."/>
            <person name="Xu Q."/>
            <person name="Li N."/>
            <person name="Li G."/>
            <person name="Huang Y."/>
            <person name="Saxena R.K."/>
            <person name="Ji Y."/>
            <person name="Li M."/>
            <person name="Yan X."/>
            <person name="He Y."/>
            <person name="Liu Y."/>
            <person name="Wang X."/>
            <person name="Xiang C."/>
            <person name="Varshney R.K."/>
            <person name="Ding H."/>
            <person name="Gao S."/>
            <person name="Zong X."/>
        </authorList>
    </citation>
    <scope>NUCLEOTIDE SEQUENCE [LARGE SCALE GENOMIC DNA]</scope>
    <source>
        <strain evidence="2 3">cv. Zhongwan 6</strain>
    </source>
</reference>
<dbReference type="EMBL" id="JAMSHJ010000002">
    <property type="protein sequence ID" value="KAI5439077.1"/>
    <property type="molecule type" value="Genomic_DNA"/>
</dbReference>
<name>A0A9D4YHJ5_PEA</name>
<dbReference type="InterPro" id="IPR003191">
    <property type="entry name" value="Guanylate-bd/ATL_C"/>
</dbReference>
<dbReference type="Gene3D" id="3.40.50.300">
    <property type="entry name" value="P-loop containing nucleotide triphosphate hydrolases"/>
    <property type="match status" value="1"/>
</dbReference>
<dbReference type="InterPro" id="IPR036543">
    <property type="entry name" value="Guanylate-bd_C_sf"/>
</dbReference>
<dbReference type="SUPFAM" id="SSF52540">
    <property type="entry name" value="P-loop containing nucleoside triphosphate hydrolases"/>
    <property type="match status" value="1"/>
</dbReference>
<sequence>MRLSREATEQRFKEYKDQCIEEFCVAQEQRIALLQEAQEWRFQQLECRIKECRADVDYRIKKFRAEAEQRIKKCRAEADQRMRGCRVEYRAYAEQRIKKLRTDAEQCISEFRARHVDCAFTLLLRSQVPLPKPSKKYVFSNLNKSLLKRPELVPDNSSLGVGNSWKSGSWDSSTDGISRAVFTTRPKQVGATMMTGPVLIGITQSYLDALNHGAVPTISSSWQSVEEAECRRAYDSATEVYMASFDRSKPPEEVALREAHEQAVQKSMAAFNASAVGVGAARKKFEDLLQKFFKKAFEDYKRNAFNEAELQCRNAIHAMEKRLRAACMASDAKIDNVAKVLDAILFEYEKSIQGPGKWQQLAGFLQRSFEGPVLELFKRVIDKVESEKSSLALQRRMNEDKMTLAAQAVSVERRTEQLLAKTREEVSGWMQQLRNREAQYTQQLHCLHRDLNATAAVVRSQGSVGVDPDLLMARDQNRDILLQNLASVVEGRDKVLVEMSRLAVLEGRFRPGSGFNLEEARASLEASFANEAEIVFTTVSSSGRKLFSRLSHGFDMVVIDEAAQDSEVGVLPPLSLGAARCVLVGDPQQLPATVISKAARTLMY</sequence>
<accession>A0A9D4YHJ5</accession>
<evidence type="ECO:0000259" key="1">
    <source>
        <dbReference type="Pfam" id="PF02841"/>
    </source>
</evidence>
<dbReference type="AlphaFoldDB" id="A0A9D4YHJ5"/>
<protein>
    <recommendedName>
        <fullName evidence="1">Guanylate-binding protein/Atlastin C-terminal domain-containing protein</fullName>
    </recommendedName>
</protein>
<comment type="caution">
    <text evidence="2">The sequence shown here is derived from an EMBL/GenBank/DDBJ whole genome shotgun (WGS) entry which is preliminary data.</text>
</comment>
<dbReference type="InterPro" id="IPR027417">
    <property type="entry name" value="P-loop_NTPase"/>
</dbReference>
<evidence type="ECO:0000313" key="2">
    <source>
        <dbReference type="EMBL" id="KAI5439077.1"/>
    </source>
</evidence>
<evidence type="ECO:0000313" key="3">
    <source>
        <dbReference type="Proteomes" id="UP001058974"/>
    </source>
</evidence>
<dbReference type="GO" id="GO:0005525">
    <property type="term" value="F:GTP binding"/>
    <property type="evidence" value="ECO:0007669"/>
    <property type="project" value="InterPro"/>
</dbReference>